<comment type="similarity">
    <text evidence="6">Belongs to the biotin--protein ligase family.</text>
</comment>
<gene>
    <name evidence="6" type="primary">birA</name>
    <name evidence="8" type="ORF">K1X11_019950</name>
</gene>
<comment type="catalytic activity">
    <reaction evidence="5 6">
        <text>biotin + L-lysyl-[protein] + ATP = N(6)-biotinyl-L-lysyl-[protein] + AMP + diphosphate + H(+)</text>
        <dbReference type="Rhea" id="RHEA:11756"/>
        <dbReference type="Rhea" id="RHEA-COMP:9752"/>
        <dbReference type="Rhea" id="RHEA-COMP:10505"/>
        <dbReference type="ChEBI" id="CHEBI:15378"/>
        <dbReference type="ChEBI" id="CHEBI:29969"/>
        <dbReference type="ChEBI" id="CHEBI:30616"/>
        <dbReference type="ChEBI" id="CHEBI:33019"/>
        <dbReference type="ChEBI" id="CHEBI:57586"/>
        <dbReference type="ChEBI" id="CHEBI:83144"/>
        <dbReference type="ChEBI" id="CHEBI:456215"/>
        <dbReference type="EC" id="6.3.4.15"/>
    </reaction>
</comment>
<accession>A0ABZ1C6U8</accession>
<evidence type="ECO:0000313" key="8">
    <source>
        <dbReference type="EMBL" id="WRQ87095.1"/>
    </source>
</evidence>
<feature type="DNA-binding region" description="H-T-H motif" evidence="6">
    <location>
        <begin position="24"/>
        <end position="43"/>
    </location>
</feature>
<keyword evidence="6" id="KW-0805">Transcription regulation</keyword>
<organism evidence="8 9">
    <name type="scientific">Actomonas aquatica</name>
    <dbReference type="NCBI Taxonomy" id="2866162"/>
    <lineage>
        <taxon>Bacteria</taxon>
        <taxon>Pseudomonadati</taxon>
        <taxon>Verrucomicrobiota</taxon>
        <taxon>Opitutia</taxon>
        <taxon>Opitutales</taxon>
        <taxon>Opitutaceae</taxon>
        <taxon>Actomonas</taxon>
    </lineage>
</organism>
<evidence type="ECO:0000256" key="6">
    <source>
        <dbReference type="HAMAP-Rule" id="MF_00978"/>
    </source>
</evidence>
<dbReference type="GO" id="GO:0004077">
    <property type="term" value="F:biotin--[biotin carboxyl-carrier protein] ligase activity"/>
    <property type="evidence" value="ECO:0007669"/>
    <property type="project" value="UniProtKB-EC"/>
</dbReference>
<dbReference type="Gene3D" id="1.10.10.10">
    <property type="entry name" value="Winged helix-like DNA-binding domain superfamily/Winged helix DNA-binding domain"/>
    <property type="match status" value="1"/>
</dbReference>
<dbReference type="InterPro" id="IPR008988">
    <property type="entry name" value="Transcriptional_repressor_C"/>
</dbReference>
<dbReference type="Gene3D" id="3.30.930.10">
    <property type="entry name" value="Bira Bifunctional Protein, Domain 2"/>
    <property type="match status" value="1"/>
</dbReference>
<dbReference type="InterPro" id="IPR004408">
    <property type="entry name" value="Biotin_CoA_COase_ligase"/>
</dbReference>
<dbReference type="InterPro" id="IPR036388">
    <property type="entry name" value="WH-like_DNA-bd_sf"/>
</dbReference>
<dbReference type="EC" id="6.3.4.15" evidence="6"/>
<feature type="binding site" evidence="6">
    <location>
        <position position="189"/>
    </location>
    <ligand>
        <name>biotin</name>
        <dbReference type="ChEBI" id="CHEBI:57586"/>
    </ligand>
</feature>
<reference evidence="8 9" key="1">
    <citation type="submission" date="2021-08" db="EMBL/GenBank/DDBJ databases">
        <authorList>
            <person name="Zhang D."/>
            <person name="Zhang A."/>
            <person name="Wang L."/>
        </authorList>
    </citation>
    <scope>NUCLEOTIDE SEQUENCE [LARGE SCALE GENOMIC DNA]</scope>
    <source>
        <strain evidence="8 9">WL0086</strain>
    </source>
</reference>
<reference evidence="8 9" key="2">
    <citation type="submission" date="2023-12" db="EMBL/GenBank/DDBJ databases">
        <title>Description of an unclassified Opitutus bacterium of Verrucomicrobiota.</title>
        <authorList>
            <person name="Zhang D.-F."/>
        </authorList>
    </citation>
    <scope>NUCLEOTIDE SEQUENCE [LARGE SCALE GENOMIC DNA]</scope>
    <source>
        <strain evidence="8 9">WL0086</strain>
    </source>
</reference>
<keyword evidence="3 6" id="KW-0067">ATP-binding</keyword>
<keyword evidence="9" id="KW-1185">Reference proteome</keyword>
<dbReference type="EMBL" id="CP139781">
    <property type="protein sequence ID" value="WRQ87095.1"/>
    <property type="molecule type" value="Genomic_DNA"/>
</dbReference>
<dbReference type="Gene3D" id="2.30.30.100">
    <property type="match status" value="1"/>
</dbReference>
<evidence type="ECO:0000256" key="2">
    <source>
        <dbReference type="ARBA" id="ARBA00022741"/>
    </source>
</evidence>
<dbReference type="InterPro" id="IPR011991">
    <property type="entry name" value="ArsR-like_HTH"/>
</dbReference>
<dbReference type="SUPFAM" id="SSF55681">
    <property type="entry name" value="Class II aaRS and biotin synthetases"/>
    <property type="match status" value="1"/>
</dbReference>
<dbReference type="InterPro" id="IPR030855">
    <property type="entry name" value="Bifunct_BirA"/>
</dbReference>
<name>A0ABZ1C6U8_9BACT</name>
<dbReference type="InterPro" id="IPR004143">
    <property type="entry name" value="BPL_LPL_catalytic"/>
</dbReference>
<dbReference type="InterPro" id="IPR045864">
    <property type="entry name" value="aa-tRNA-synth_II/BPL/LPL"/>
</dbReference>
<keyword evidence="6" id="KW-0238">DNA-binding</keyword>
<dbReference type="PROSITE" id="PS51733">
    <property type="entry name" value="BPL_LPL_CATALYTIC"/>
    <property type="match status" value="1"/>
</dbReference>
<dbReference type="NCBIfam" id="TIGR00121">
    <property type="entry name" value="birA_ligase"/>
    <property type="match status" value="1"/>
</dbReference>
<feature type="binding site" evidence="6">
    <location>
        <position position="118"/>
    </location>
    <ligand>
        <name>biotin</name>
        <dbReference type="ChEBI" id="CHEBI:57586"/>
    </ligand>
</feature>
<comment type="function">
    <text evidence="6">Acts both as a biotin--[acetyl-CoA-carboxylase] ligase and a repressor.</text>
</comment>
<dbReference type="CDD" id="cd16442">
    <property type="entry name" value="BPL"/>
    <property type="match status" value="1"/>
</dbReference>
<dbReference type="SUPFAM" id="SSF50037">
    <property type="entry name" value="C-terminal domain of transcriptional repressors"/>
    <property type="match status" value="1"/>
</dbReference>
<sequence length="329" mass="35534">MKTAHADLTIIRTLLDAGDDFVSGSSLADTLGLSRVAIWQHMEKLREQGFAFEAVRSRGYRLTAKPTTLNALLIEARLPAAARCTLVALDTVDSTNDEAMRRAALGEATPLVVIAREQTRGRGRMGRTWVSEPNGNLYLTFALRPEVPPERLATITPWVGVNLCALFSNYGKVDARIKWPNDILINGRKAGGILTEARIDADRIRDLVIGCGLNLTPPAGGWQGELAERAISIGEAAAAPVDLNHFAAAVISRVLTACRTFQDGDCSAELAAQWQRYDALVDRTITLLHGREEITGIAAGIDTDGSLLLRVNGGAPQRFRAGEVTIAKK</sequence>
<dbReference type="Pfam" id="PF02237">
    <property type="entry name" value="BPL_C"/>
    <property type="match status" value="1"/>
</dbReference>
<dbReference type="PANTHER" id="PTHR12835">
    <property type="entry name" value="BIOTIN PROTEIN LIGASE"/>
    <property type="match status" value="1"/>
</dbReference>
<evidence type="ECO:0000256" key="5">
    <source>
        <dbReference type="ARBA" id="ARBA00047846"/>
    </source>
</evidence>
<evidence type="ECO:0000313" key="9">
    <source>
        <dbReference type="Proteomes" id="UP000738431"/>
    </source>
</evidence>
<feature type="binding site" evidence="6">
    <location>
        <begin position="94"/>
        <end position="96"/>
    </location>
    <ligand>
        <name>biotin</name>
        <dbReference type="ChEBI" id="CHEBI:57586"/>
    </ligand>
</feature>
<dbReference type="Proteomes" id="UP000738431">
    <property type="component" value="Chromosome"/>
</dbReference>
<dbReference type="RefSeq" id="WP_221029491.1">
    <property type="nucleotide sequence ID" value="NZ_CP139781.1"/>
</dbReference>
<feature type="domain" description="BPL/LPL catalytic" evidence="7">
    <location>
        <begin position="67"/>
        <end position="262"/>
    </location>
</feature>
<dbReference type="InterPro" id="IPR013196">
    <property type="entry name" value="HTH_11"/>
</dbReference>
<evidence type="ECO:0000256" key="4">
    <source>
        <dbReference type="ARBA" id="ARBA00023267"/>
    </source>
</evidence>
<keyword evidence="2 6" id="KW-0547">Nucleotide-binding</keyword>
<dbReference type="PANTHER" id="PTHR12835:SF5">
    <property type="entry name" value="BIOTIN--PROTEIN LIGASE"/>
    <property type="match status" value="1"/>
</dbReference>
<dbReference type="SUPFAM" id="SSF46785">
    <property type="entry name" value="Winged helix' DNA-binding domain"/>
    <property type="match status" value="1"/>
</dbReference>
<keyword evidence="1 6" id="KW-0436">Ligase</keyword>
<evidence type="ECO:0000256" key="3">
    <source>
        <dbReference type="ARBA" id="ARBA00022840"/>
    </source>
</evidence>
<dbReference type="CDD" id="cd00090">
    <property type="entry name" value="HTH_ARSR"/>
    <property type="match status" value="1"/>
</dbReference>
<feature type="binding site" evidence="6">
    <location>
        <begin position="122"/>
        <end position="124"/>
    </location>
    <ligand>
        <name>biotin</name>
        <dbReference type="ChEBI" id="CHEBI:57586"/>
    </ligand>
</feature>
<keyword evidence="4 6" id="KW-0092">Biotin</keyword>
<evidence type="ECO:0000259" key="7">
    <source>
        <dbReference type="PROSITE" id="PS51733"/>
    </source>
</evidence>
<dbReference type="InterPro" id="IPR003142">
    <property type="entry name" value="BPL_C"/>
</dbReference>
<keyword evidence="6" id="KW-0678">Repressor</keyword>
<keyword evidence="6" id="KW-0804">Transcription</keyword>
<evidence type="ECO:0000256" key="1">
    <source>
        <dbReference type="ARBA" id="ARBA00022598"/>
    </source>
</evidence>
<protein>
    <recommendedName>
        <fullName evidence="6">Bifunctional ligase/repressor BirA</fullName>
    </recommendedName>
    <alternativeName>
        <fullName evidence="6">Biotin--[acetyl-CoA-carboxylase] ligase</fullName>
        <ecNumber evidence="6">6.3.4.15</ecNumber>
    </alternativeName>
    <alternativeName>
        <fullName evidence="6">Biotin--protein ligase</fullName>
    </alternativeName>
    <alternativeName>
        <fullName evidence="6">Biotin-[acetyl-CoA carboxylase] synthetase</fullName>
    </alternativeName>
</protein>
<dbReference type="InterPro" id="IPR036390">
    <property type="entry name" value="WH_DNA-bd_sf"/>
</dbReference>
<dbReference type="Pfam" id="PF03099">
    <property type="entry name" value="BPL_LplA_LipB"/>
    <property type="match status" value="1"/>
</dbReference>
<proteinExistence type="inferred from homology"/>
<dbReference type="HAMAP" id="MF_00978">
    <property type="entry name" value="Bifunct_BirA"/>
    <property type="match status" value="1"/>
</dbReference>
<dbReference type="Pfam" id="PF08279">
    <property type="entry name" value="HTH_11"/>
    <property type="match status" value="1"/>
</dbReference>